<name>A0ABW3H6Z5_9SPHN</name>
<reference evidence="3" key="1">
    <citation type="journal article" date="2019" name="Int. J. Syst. Evol. Microbiol.">
        <title>The Global Catalogue of Microorganisms (GCM) 10K type strain sequencing project: providing services to taxonomists for standard genome sequencing and annotation.</title>
        <authorList>
            <consortium name="The Broad Institute Genomics Platform"/>
            <consortium name="The Broad Institute Genome Sequencing Center for Infectious Disease"/>
            <person name="Wu L."/>
            <person name="Ma J."/>
        </authorList>
    </citation>
    <scope>NUCLEOTIDE SEQUENCE [LARGE SCALE GENOMIC DNA]</scope>
    <source>
        <strain evidence="3">CCUG 62982</strain>
    </source>
</reference>
<organism evidence="2 3">
    <name type="scientific">Sphingomonas canadensis</name>
    <dbReference type="NCBI Taxonomy" id="1219257"/>
    <lineage>
        <taxon>Bacteria</taxon>
        <taxon>Pseudomonadati</taxon>
        <taxon>Pseudomonadota</taxon>
        <taxon>Alphaproteobacteria</taxon>
        <taxon>Sphingomonadales</taxon>
        <taxon>Sphingomonadaceae</taxon>
        <taxon>Sphingomonas</taxon>
    </lineage>
</organism>
<dbReference type="Proteomes" id="UP001596977">
    <property type="component" value="Unassembled WGS sequence"/>
</dbReference>
<sequence>MARRKSPETEGGAPVIDAPAEEAGTTGGAKRSAADTIRDEAGKLGSQAKEKARAYAEDGMGKASSALDEVAKLMKGAADDVDDRIGPEYGKYARSAAQGISGFADTLRGKPVEELIDDVSDFVKKSPVIAIGTAAAVGFVLARLIKSGIDAAADLGDPDEPANG</sequence>
<evidence type="ECO:0000313" key="3">
    <source>
        <dbReference type="Proteomes" id="UP001596977"/>
    </source>
</evidence>
<evidence type="ECO:0000313" key="2">
    <source>
        <dbReference type="EMBL" id="MFD0947009.1"/>
    </source>
</evidence>
<evidence type="ECO:0000256" key="1">
    <source>
        <dbReference type="SAM" id="MobiDB-lite"/>
    </source>
</evidence>
<evidence type="ECO:0008006" key="4">
    <source>
        <dbReference type="Google" id="ProtNLM"/>
    </source>
</evidence>
<accession>A0ABW3H6Z5</accession>
<gene>
    <name evidence="2" type="ORF">ACFQ1E_11730</name>
</gene>
<proteinExistence type="predicted"/>
<comment type="caution">
    <text evidence="2">The sequence shown here is derived from an EMBL/GenBank/DDBJ whole genome shotgun (WGS) entry which is preliminary data.</text>
</comment>
<dbReference type="RefSeq" id="WP_264944671.1">
    <property type="nucleotide sequence ID" value="NZ_JAPDRA010000005.1"/>
</dbReference>
<feature type="region of interest" description="Disordered" evidence="1">
    <location>
        <begin position="1"/>
        <end position="50"/>
    </location>
</feature>
<feature type="compositionally biased region" description="Basic and acidic residues" evidence="1">
    <location>
        <begin position="32"/>
        <end position="50"/>
    </location>
</feature>
<protein>
    <recommendedName>
        <fullName evidence="4">DUF883 family protein</fullName>
    </recommendedName>
</protein>
<keyword evidence="3" id="KW-1185">Reference proteome</keyword>
<dbReference type="EMBL" id="JBHTJG010000005">
    <property type="protein sequence ID" value="MFD0947009.1"/>
    <property type="molecule type" value="Genomic_DNA"/>
</dbReference>